<dbReference type="OrthoDB" id="9772295at2"/>
<evidence type="ECO:0000313" key="2">
    <source>
        <dbReference type="Proteomes" id="UP000245489"/>
    </source>
</evidence>
<accession>A0A316EF82</accession>
<sequence length="569" mass="64810">MNYSLNAYAQPLTVQQAAHLLRRATFGPTQANIAAYTGVSSTLAIQTLIDNINYNPPPPVDLNDAKTTVGQEYVNSSYDSTLARNFDFRFYYKYWWINMMATQSGNPSIIDKMTLFWQNHFVTTEAAVDEYRAIYKYFMKVRSRSLENFKDFVRDITYDPAMLKFLNGHDNQKGTGGAASNENYARELQELFVVGAKDFAGNSNYTENDVKAAARVLTGWRYRNFYTNGTTFVESYFTSTRHDTASKVFSASYQNKTINTPTTAPVGYNNAGEFEIDELLNMLFAHPETAKFICRKLYRFFVNPNVTQEIEDNVIIPLANIFKSVDPTTGRTFEIKPIIHKLLSSEHFYDVGNIGAIIKSPAEFIVGAHRFFNFPVPIIDSANLINSVKNHRTYAQYIYDRMTEMQMALLDQPTVFGYDAYFQTGYSRNWINTSQIGLRNSFTDKLISGRTLVSGITPLVTIKIDMLAMVDLTNVNHNPSIPLPPNYDVTNCVHIVELVTMNLFATELTANQKTFLIDTIFMINQPRTNWTTQWASYKANPTTTNINTVKSKLEALMKYLLRMAEYSIC</sequence>
<comment type="caution">
    <text evidence="1">The sequence shown here is derived from an EMBL/GenBank/DDBJ whole genome shotgun (WGS) entry which is preliminary data.</text>
</comment>
<dbReference type="Pfam" id="PF08811">
    <property type="entry name" value="DUF1800"/>
    <property type="match status" value="1"/>
</dbReference>
<dbReference type="RefSeq" id="WP_109741239.1">
    <property type="nucleotide sequence ID" value="NZ_QGGO01000002.1"/>
</dbReference>
<name>A0A316EF82_9BACT</name>
<dbReference type="EMBL" id="QGGO01000002">
    <property type="protein sequence ID" value="PWK28902.1"/>
    <property type="molecule type" value="Genomic_DNA"/>
</dbReference>
<gene>
    <name evidence="1" type="ORF">LV89_00455</name>
</gene>
<protein>
    <submittedName>
        <fullName evidence="1">Uncharacterized protein DUF1800</fullName>
    </submittedName>
</protein>
<keyword evidence="2" id="KW-1185">Reference proteome</keyword>
<dbReference type="AlphaFoldDB" id="A0A316EF82"/>
<evidence type="ECO:0000313" key="1">
    <source>
        <dbReference type="EMBL" id="PWK28902.1"/>
    </source>
</evidence>
<proteinExistence type="predicted"/>
<reference evidence="1 2" key="1">
    <citation type="submission" date="2018-05" db="EMBL/GenBank/DDBJ databases">
        <title>Genomic Encyclopedia of Archaeal and Bacterial Type Strains, Phase II (KMG-II): from individual species to whole genera.</title>
        <authorList>
            <person name="Goeker M."/>
        </authorList>
    </citation>
    <scope>NUCLEOTIDE SEQUENCE [LARGE SCALE GENOMIC DNA]</scope>
    <source>
        <strain evidence="1 2">DSM 22214</strain>
    </source>
</reference>
<dbReference type="InterPro" id="IPR014917">
    <property type="entry name" value="DUF1800"/>
</dbReference>
<organism evidence="1 2">
    <name type="scientific">Arcicella aurantiaca</name>
    <dbReference type="NCBI Taxonomy" id="591202"/>
    <lineage>
        <taxon>Bacteria</taxon>
        <taxon>Pseudomonadati</taxon>
        <taxon>Bacteroidota</taxon>
        <taxon>Cytophagia</taxon>
        <taxon>Cytophagales</taxon>
        <taxon>Flectobacillaceae</taxon>
        <taxon>Arcicella</taxon>
    </lineage>
</organism>
<dbReference type="Proteomes" id="UP000245489">
    <property type="component" value="Unassembled WGS sequence"/>
</dbReference>